<evidence type="ECO:0000256" key="2">
    <source>
        <dbReference type="ARBA" id="ARBA00023015"/>
    </source>
</evidence>
<evidence type="ECO:0000256" key="1">
    <source>
        <dbReference type="ARBA" id="ARBA00010641"/>
    </source>
</evidence>
<dbReference type="SUPFAM" id="SSF88946">
    <property type="entry name" value="Sigma2 domain of RNA polymerase sigma factors"/>
    <property type="match status" value="1"/>
</dbReference>
<dbReference type="GO" id="GO:0006352">
    <property type="term" value="P:DNA-templated transcription initiation"/>
    <property type="evidence" value="ECO:0007669"/>
    <property type="project" value="InterPro"/>
</dbReference>
<dbReference type="GO" id="GO:0016987">
    <property type="term" value="F:sigma factor activity"/>
    <property type="evidence" value="ECO:0007669"/>
    <property type="project" value="UniProtKB-KW"/>
</dbReference>
<dbReference type="GO" id="GO:0003677">
    <property type="term" value="F:DNA binding"/>
    <property type="evidence" value="ECO:0007669"/>
    <property type="project" value="InterPro"/>
</dbReference>
<name>A0A169PG75_STRLU</name>
<dbReference type="CDD" id="cd06171">
    <property type="entry name" value="Sigma70_r4"/>
    <property type="match status" value="1"/>
</dbReference>
<evidence type="ECO:0000256" key="5">
    <source>
        <dbReference type="SAM" id="MobiDB-lite"/>
    </source>
</evidence>
<keyword evidence="2" id="KW-0805">Transcription regulation</keyword>
<dbReference type="KEGG" id="slau:SLA_6826"/>
<dbReference type="SUPFAM" id="SSF88659">
    <property type="entry name" value="Sigma3 and sigma4 domains of RNA polymerase sigma factors"/>
    <property type="match status" value="1"/>
</dbReference>
<dbReference type="Gene3D" id="1.10.1740.10">
    <property type="match status" value="1"/>
</dbReference>
<evidence type="ECO:0000313" key="8">
    <source>
        <dbReference type="EMBL" id="BAU87692.1"/>
    </source>
</evidence>
<keyword evidence="9" id="KW-1185">Reference proteome</keyword>
<dbReference type="Pfam" id="PF04542">
    <property type="entry name" value="Sigma70_r2"/>
    <property type="match status" value="1"/>
</dbReference>
<dbReference type="InterPro" id="IPR013249">
    <property type="entry name" value="RNA_pol_sigma70_r4_t2"/>
</dbReference>
<dbReference type="PANTHER" id="PTHR30173:SF36">
    <property type="entry name" value="ECF RNA POLYMERASE SIGMA FACTOR SIGJ"/>
    <property type="match status" value="1"/>
</dbReference>
<feature type="region of interest" description="Disordered" evidence="5">
    <location>
        <begin position="1"/>
        <end position="20"/>
    </location>
</feature>
<organism evidence="8 9">
    <name type="scientific">Streptomyces laurentii</name>
    <dbReference type="NCBI Taxonomy" id="39478"/>
    <lineage>
        <taxon>Bacteria</taxon>
        <taxon>Bacillati</taxon>
        <taxon>Actinomycetota</taxon>
        <taxon>Actinomycetes</taxon>
        <taxon>Kitasatosporales</taxon>
        <taxon>Streptomycetaceae</taxon>
        <taxon>Streptomyces</taxon>
    </lineage>
</organism>
<evidence type="ECO:0000313" key="9">
    <source>
        <dbReference type="Proteomes" id="UP000217676"/>
    </source>
</evidence>
<evidence type="ECO:0000256" key="4">
    <source>
        <dbReference type="ARBA" id="ARBA00023163"/>
    </source>
</evidence>
<accession>A0A169PG75</accession>
<gene>
    <name evidence="8" type="ORF">SLA_6826</name>
</gene>
<dbReference type="InterPro" id="IPR013324">
    <property type="entry name" value="RNA_pol_sigma_r3/r4-like"/>
</dbReference>
<protein>
    <submittedName>
        <fullName evidence="8">RNA polymerase sigma factor</fullName>
    </submittedName>
</protein>
<dbReference type="Gene3D" id="1.10.10.10">
    <property type="entry name" value="Winged helix-like DNA-binding domain superfamily/Winged helix DNA-binding domain"/>
    <property type="match status" value="1"/>
</dbReference>
<dbReference type="InterPro" id="IPR014284">
    <property type="entry name" value="RNA_pol_sigma-70_dom"/>
</dbReference>
<evidence type="ECO:0000256" key="3">
    <source>
        <dbReference type="ARBA" id="ARBA00023082"/>
    </source>
</evidence>
<reference evidence="8 9" key="1">
    <citation type="journal article" date="2016" name="Genome Announc.">
        <title>Complete Genome Sequence of Thiostrepton-Producing Streptomyces laurentii ATCC 31255.</title>
        <authorList>
            <person name="Doi K."/>
            <person name="Fujino Y."/>
            <person name="Nagayoshi Y."/>
            <person name="Ohshima T."/>
            <person name="Ogata S."/>
        </authorList>
    </citation>
    <scope>NUCLEOTIDE SEQUENCE [LARGE SCALE GENOMIC DNA]</scope>
    <source>
        <strain evidence="8 9">ATCC 31255</strain>
    </source>
</reference>
<dbReference type="InterPro" id="IPR007627">
    <property type="entry name" value="RNA_pol_sigma70_r2"/>
</dbReference>
<proteinExistence type="inferred from homology"/>
<dbReference type="PANTHER" id="PTHR30173">
    <property type="entry name" value="SIGMA 19 FACTOR"/>
    <property type="match status" value="1"/>
</dbReference>
<dbReference type="Pfam" id="PF08281">
    <property type="entry name" value="Sigma70_r4_2"/>
    <property type="match status" value="1"/>
</dbReference>
<comment type="similarity">
    <text evidence="1">Belongs to the sigma-70 factor family. ECF subfamily.</text>
</comment>
<dbReference type="AlphaFoldDB" id="A0A169PG75"/>
<dbReference type="InterPro" id="IPR013325">
    <property type="entry name" value="RNA_pol_sigma_r2"/>
</dbReference>
<feature type="domain" description="RNA polymerase sigma factor 70 region 4 type 2" evidence="7">
    <location>
        <begin position="129"/>
        <end position="180"/>
    </location>
</feature>
<dbReference type="Proteomes" id="UP000217676">
    <property type="component" value="Chromosome"/>
</dbReference>
<keyword evidence="3" id="KW-0731">Sigma factor</keyword>
<dbReference type="RefSeq" id="WP_359872945.1">
    <property type="nucleotide sequence ID" value="NZ_JBEYHT010000004.1"/>
</dbReference>
<evidence type="ECO:0000259" key="7">
    <source>
        <dbReference type="Pfam" id="PF08281"/>
    </source>
</evidence>
<sequence length="230" mass="25505">MSLHLLESPESSTDRPAPPASAVSLDEAVSVFVALRPRLFAIAYRMLGSAAEAEDVVQDVWMRWQRTDRSAVVSPAAFLSRATTRLSINVTQSAWSRRRQHLDPLLPEPVDPGADPEARVQRAEELDHALLLVLGNLTPAEQAVYILREAFDYTYADIAERLRLSPVNVRKIASRARMRLRAAPRETVATREHRRLRAAFVAAARDGDIASLENALTPAVPSRARRNGIT</sequence>
<dbReference type="EMBL" id="AP017424">
    <property type="protein sequence ID" value="BAU87692.1"/>
    <property type="molecule type" value="Genomic_DNA"/>
</dbReference>
<dbReference type="NCBIfam" id="TIGR02937">
    <property type="entry name" value="sigma70-ECF"/>
    <property type="match status" value="1"/>
</dbReference>
<dbReference type="InterPro" id="IPR052704">
    <property type="entry name" value="ECF_Sigma-70_Domain"/>
</dbReference>
<feature type="domain" description="RNA polymerase sigma-70 region 2" evidence="6">
    <location>
        <begin position="33"/>
        <end position="90"/>
    </location>
</feature>
<evidence type="ECO:0000259" key="6">
    <source>
        <dbReference type="Pfam" id="PF04542"/>
    </source>
</evidence>
<keyword evidence="4" id="KW-0804">Transcription</keyword>
<dbReference type="InterPro" id="IPR036388">
    <property type="entry name" value="WH-like_DNA-bd_sf"/>
</dbReference>